<dbReference type="GO" id="GO:0008270">
    <property type="term" value="F:zinc ion binding"/>
    <property type="evidence" value="ECO:0007669"/>
    <property type="project" value="InterPro"/>
</dbReference>
<dbReference type="Pfam" id="PF08240">
    <property type="entry name" value="ADH_N"/>
    <property type="match status" value="1"/>
</dbReference>
<dbReference type="Proteomes" id="UP000250235">
    <property type="component" value="Unassembled WGS sequence"/>
</dbReference>
<evidence type="ECO:0000256" key="4">
    <source>
        <dbReference type="ARBA" id="ARBA00023002"/>
    </source>
</evidence>
<dbReference type="OrthoDB" id="1879366at2759"/>
<sequence>MASSYYTNTLHVNFASVLAMDDPGMVSMFQALMASGLEGFLGCPAVIYEAALVDFFENASVREEHPVKAAGWASKDTSGVLAPFKFSRRATGECDVQFKVLYCGVCHSDLHMVKNEWGFTQYPIVPGHEIVGIVTEVGEKVEKFKVGDKVGEPRPRRVRGWGFPDW</sequence>
<keyword evidence="4" id="KW-0560">Oxidoreductase</keyword>
<keyword evidence="3" id="KW-0862">Zinc</keyword>
<dbReference type="InterPro" id="IPR002328">
    <property type="entry name" value="ADH_Zn_CS"/>
</dbReference>
<gene>
    <name evidence="6" type="ORF">F511_35040</name>
</gene>
<dbReference type="InterPro" id="IPR013154">
    <property type="entry name" value="ADH-like_N"/>
</dbReference>
<feature type="domain" description="Alcohol dehydrogenase-like N-terminal" evidence="5">
    <location>
        <begin position="95"/>
        <end position="151"/>
    </location>
</feature>
<protein>
    <submittedName>
        <fullName evidence="6">8-hydroxygeraniol dehydrogenase-like</fullName>
    </submittedName>
</protein>
<dbReference type="PROSITE" id="PS00059">
    <property type="entry name" value="ADH_ZINC"/>
    <property type="match status" value="1"/>
</dbReference>
<dbReference type="PANTHER" id="PTHR42683">
    <property type="entry name" value="ALDEHYDE REDUCTASE"/>
    <property type="match status" value="1"/>
</dbReference>
<evidence type="ECO:0000313" key="7">
    <source>
        <dbReference type="Proteomes" id="UP000250235"/>
    </source>
</evidence>
<dbReference type="SUPFAM" id="SSF50129">
    <property type="entry name" value="GroES-like"/>
    <property type="match status" value="1"/>
</dbReference>
<organism evidence="6 7">
    <name type="scientific">Dorcoceras hygrometricum</name>
    <dbReference type="NCBI Taxonomy" id="472368"/>
    <lineage>
        <taxon>Eukaryota</taxon>
        <taxon>Viridiplantae</taxon>
        <taxon>Streptophyta</taxon>
        <taxon>Embryophyta</taxon>
        <taxon>Tracheophyta</taxon>
        <taxon>Spermatophyta</taxon>
        <taxon>Magnoliopsida</taxon>
        <taxon>eudicotyledons</taxon>
        <taxon>Gunneridae</taxon>
        <taxon>Pentapetalae</taxon>
        <taxon>asterids</taxon>
        <taxon>lamiids</taxon>
        <taxon>Lamiales</taxon>
        <taxon>Gesneriaceae</taxon>
        <taxon>Didymocarpoideae</taxon>
        <taxon>Trichosporeae</taxon>
        <taxon>Loxocarpinae</taxon>
        <taxon>Dorcoceras</taxon>
    </lineage>
</organism>
<keyword evidence="7" id="KW-1185">Reference proteome</keyword>
<dbReference type="AlphaFoldDB" id="A0A2Z7D7I2"/>
<evidence type="ECO:0000256" key="2">
    <source>
        <dbReference type="ARBA" id="ARBA00022723"/>
    </source>
</evidence>
<proteinExistence type="predicted"/>
<keyword evidence="2" id="KW-0479">Metal-binding</keyword>
<evidence type="ECO:0000313" key="6">
    <source>
        <dbReference type="EMBL" id="KZV55618.1"/>
    </source>
</evidence>
<evidence type="ECO:0000259" key="5">
    <source>
        <dbReference type="Pfam" id="PF08240"/>
    </source>
</evidence>
<dbReference type="GO" id="GO:0016616">
    <property type="term" value="F:oxidoreductase activity, acting on the CH-OH group of donors, NAD or NADP as acceptor"/>
    <property type="evidence" value="ECO:0007669"/>
    <property type="project" value="InterPro"/>
</dbReference>
<name>A0A2Z7D7I2_9LAMI</name>
<reference evidence="6 7" key="1">
    <citation type="journal article" date="2015" name="Proc. Natl. Acad. Sci. U.S.A.">
        <title>The resurrection genome of Boea hygrometrica: A blueprint for survival of dehydration.</title>
        <authorList>
            <person name="Xiao L."/>
            <person name="Yang G."/>
            <person name="Zhang L."/>
            <person name="Yang X."/>
            <person name="Zhao S."/>
            <person name="Ji Z."/>
            <person name="Zhou Q."/>
            <person name="Hu M."/>
            <person name="Wang Y."/>
            <person name="Chen M."/>
            <person name="Xu Y."/>
            <person name="Jin H."/>
            <person name="Xiao X."/>
            <person name="Hu G."/>
            <person name="Bao F."/>
            <person name="Hu Y."/>
            <person name="Wan P."/>
            <person name="Li L."/>
            <person name="Deng X."/>
            <person name="Kuang T."/>
            <person name="Xiang C."/>
            <person name="Zhu J.K."/>
            <person name="Oliver M.J."/>
            <person name="He Y."/>
        </authorList>
    </citation>
    <scope>NUCLEOTIDE SEQUENCE [LARGE SCALE GENOMIC DNA]</scope>
    <source>
        <strain evidence="7">cv. XS01</strain>
    </source>
</reference>
<accession>A0A2Z7D7I2</accession>
<dbReference type="Gene3D" id="3.90.180.10">
    <property type="entry name" value="Medium-chain alcohol dehydrogenases, catalytic domain"/>
    <property type="match status" value="1"/>
</dbReference>
<evidence type="ECO:0000256" key="3">
    <source>
        <dbReference type="ARBA" id="ARBA00022833"/>
    </source>
</evidence>
<dbReference type="InterPro" id="IPR011032">
    <property type="entry name" value="GroES-like_sf"/>
</dbReference>
<evidence type="ECO:0000256" key="1">
    <source>
        <dbReference type="ARBA" id="ARBA00001947"/>
    </source>
</evidence>
<dbReference type="EMBL" id="KQ988485">
    <property type="protein sequence ID" value="KZV55618.1"/>
    <property type="molecule type" value="Genomic_DNA"/>
</dbReference>
<dbReference type="InterPro" id="IPR047109">
    <property type="entry name" value="CAD-like"/>
</dbReference>
<comment type="cofactor">
    <cofactor evidence="1">
        <name>Zn(2+)</name>
        <dbReference type="ChEBI" id="CHEBI:29105"/>
    </cofactor>
</comment>